<dbReference type="GO" id="GO:0006355">
    <property type="term" value="P:regulation of DNA-templated transcription"/>
    <property type="evidence" value="ECO:0007669"/>
    <property type="project" value="InterPro"/>
</dbReference>
<feature type="region of interest" description="Disordered" evidence="1">
    <location>
        <begin position="332"/>
        <end position="351"/>
    </location>
</feature>
<reference evidence="2" key="2">
    <citation type="journal article" date="2022" name="Proc. Natl. Acad. Sci. U.S.A.">
        <title>Diploid-dominant life cycles characterize the early evolution of Fungi.</title>
        <authorList>
            <person name="Amses K.R."/>
            <person name="Simmons D.R."/>
            <person name="Longcore J.E."/>
            <person name="Mondo S.J."/>
            <person name="Seto K."/>
            <person name="Jeronimo G.H."/>
            <person name="Bonds A.E."/>
            <person name="Quandt C.A."/>
            <person name="Davis W.J."/>
            <person name="Chang Y."/>
            <person name="Federici B.A."/>
            <person name="Kuo A."/>
            <person name="LaButti K."/>
            <person name="Pangilinan J."/>
            <person name="Andreopoulos W."/>
            <person name="Tritt A."/>
            <person name="Riley R."/>
            <person name="Hundley H."/>
            <person name="Johnson J."/>
            <person name="Lipzen A."/>
            <person name="Barry K."/>
            <person name="Lang B.F."/>
            <person name="Cuomo C.A."/>
            <person name="Buchler N.E."/>
            <person name="Grigoriev I.V."/>
            <person name="Spatafora J.W."/>
            <person name="Stajich J.E."/>
            <person name="James T.Y."/>
        </authorList>
    </citation>
    <scope>NUCLEOTIDE SEQUENCE</scope>
    <source>
        <strain evidence="2">AG</strain>
    </source>
</reference>
<evidence type="ECO:0008006" key="4">
    <source>
        <dbReference type="Google" id="ProtNLM"/>
    </source>
</evidence>
<evidence type="ECO:0000256" key="1">
    <source>
        <dbReference type="SAM" id="MobiDB-lite"/>
    </source>
</evidence>
<organism evidence="2 3">
    <name type="scientific">Umbelopsis ramanniana AG</name>
    <dbReference type="NCBI Taxonomy" id="1314678"/>
    <lineage>
        <taxon>Eukaryota</taxon>
        <taxon>Fungi</taxon>
        <taxon>Fungi incertae sedis</taxon>
        <taxon>Mucoromycota</taxon>
        <taxon>Mucoromycotina</taxon>
        <taxon>Umbelopsidomycetes</taxon>
        <taxon>Umbelopsidales</taxon>
        <taxon>Umbelopsidaceae</taxon>
        <taxon>Umbelopsis</taxon>
    </lineage>
</organism>
<dbReference type="PANTHER" id="PTHR14296">
    <property type="entry name" value="REMODELING AND SPACING FACTOR 1"/>
    <property type="match status" value="1"/>
</dbReference>
<dbReference type="PANTHER" id="PTHR14296:SF3">
    <property type="entry name" value="DIKAR, ISOFORM F"/>
    <property type="match status" value="1"/>
</dbReference>
<proteinExistence type="predicted"/>
<dbReference type="GO" id="GO:0031213">
    <property type="term" value="C:RSF complex"/>
    <property type="evidence" value="ECO:0007669"/>
    <property type="project" value="InterPro"/>
</dbReference>
<feature type="region of interest" description="Disordered" evidence="1">
    <location>
        <begin position="90"/>
        <end position="116"/>
    </location>
</feature>
<dbReference type="AlphaFoldDB" id="A0AAD5HGD2"/>
<evidence type="ECO:0000313" key="3">
    <source>
        <dbReference type="Proteomes" id="UP001206595"/>
    </source>
</evidence>
<protein>
    <recommendedName>
        <fullName evidence="4">WHIM1 domain-containing protein</fullName>
    </recommendedName>
</protein>
<feature type="compositionally biased region" description="Basic and acidic residues" evidence="1">
    <location>
        <begin position="25"/>
        <end position="36"/>
    </location>
</feature>
<sequence length="391" mass="45088">MPSLRQLKRASSSESSHKDLKKPRRESSRSKLKIPEPKAVIQPSLSPEQILQSSWKFLEFAQFCLTFKIHLGLPPLTIDSLESMLLNNEATQNSEDGDSVNSENTPDNNDGLSSIYSNEHTSKLEDLVLPLFQNLSHPKRLPSIFDIGDSLLRLHKWHNLSLDGVKSSKPTANNFYQLTMDEKVDILYTLMENVMDNPGSEIGELCRSGDLEFKRYESIGTDTEGRSYWMFGSERLYREAPLSSVKRKVPTLPNRPHTYELVCQYPDDWRTFLKEISSKRKGGKVFPPDLVEELKVRGEGVIENHEQKERAILRREEKLHRAIMRAKAFENMPRKRSSRLEQKKQEREEITKLEEEIDSLEDIEAVRQYVAQEQSPLEDSKIDTADEIETV</sequence>
<dbReference type="EMBL" id="MU620903">
    <property type="protein sequence ID" value="KAI8581984.1"/>
    <property type="molecule type" value="Genomic_DNA"/>
</dbReference>
<comment type="caution">
    <text evidence="2">The sequence shown here is derived from an EMBL/GenBank/DDBJ whole genome shotgun (WGS) entry which is preliminary data.</text>
</comment>
<dbReference type="InterPro" id="IPR028938">
    <property type="entry name" value="Rsf1-like"/>
</dbReference>
<feature type="region of interest" description="Disordered" evidence="1">
    <location>
        <begin position="1"/>
        <end position="37"/>
    </location>
</feature>
<dbReference type="RefSeq" id="XP_051446988.1">
    <property type="nucleotide sequence ID" value="XM_051587219.1"/>
</dbReference>
<feature type="compositionally biased region" description="Basic and acidic residues" evidence="1">
    <location>
        <begin position="338"/>
        <end position="351"/>
    </location>
</feature>
<accession>A0AAD5HGD2</accession>
<name>A0AAD5HGD2_UMBRA</name>
<evidence type="ECO:0000313" key="2">
    <source>
        <dbReference type="EMBL" id="KAI8581984.1"/>
    </source>
</evidence>
<keyword evidence="3" id="KW-1185">Reference proteome</keyword>
<dbReference type="GeneID" id="75912566"/>
<gene>
    <name evidence="2" type="ORF">K450DRAFT_230230</name>
</gene>
<feature type="region of interest" description="Disordered" evidence="1">
    <location>
        <begin position="371"/>
        <end position="391"/>
    </location>
</feature>
<reference evidence="2" key="1">
    <citation type="submission" date="2021-06" db="EMBL/GenBank/DDBJ databases">
        <authorList>
            <consortium name="DOE Joint Genome Institute"/>
            <person name="Mondo S.J."/>
            <person name="Amses K.R."/>
            <person name="Simmons D.R."/>
            <person name="Longcore J.E."/>
            <person name="Seto K."/>
            <person name="Alves G.H."/>
            <person name="Bonds A.E."/>
            <person name="Quandt C.A."/>
            <person name="Davis W.J."/>
            <person name="Chang Y."/>
            <person name="Letcher P.M."/>
            <person name="Powell M.J."/>
            <person name="Kuo A."/>
            <person name="Labutti K."/>
            <person name="Pangilinan J."/>
            <person name="Andreopoulos W."/>
            <person name="Tritt A."/>
            <person name="Riley R."/>
            <person name="Hundley H."/>
            <person name="Johnson J."/>
            <person name="Lipzen A."/>
            <person name="Barry K."/>
            <person name="Berbee M.L."/>
            <person name="Buchler N.E."/>
            <person name="Grigoriev I.V."/>
            <person name="Spatafora J.W."/>
            <person name="Stajich J.E."/>
            <person name="James T.Y."/>
        </authorList>
    </citation>
    <scope>NUCLEOTIDE SEQUENCE</scope>
    <source>
        <strain evidence="2">AG</strain>
    </source>
</reference>
<dbReference type="Proteomes" id="UP001206595">
    <property type="component" value="Unassembled WGS sequence"/>
</dbReference>